<dbReference type="Gene3D" id="3.20.20.300">
    <property type="entry name" value="Glycoside hydrolase, family 3, N-terminal domain"/>
    <property type="match status" value="1"/>
</dbReference>
<dbReference type="SMART" id="SM01217">
    <property type="entry name" value="Fn3_like"/>
    <property type="match status" value="1"/>
</dbReference>
<dbReference type="InterPro" id="IPR002772">
    <property type="entry name" value="Glyco_hydro_3_C"/>
</dbReference>
<reference evidence="9 10" key="1">
    <citation type="submission" date="2023-08" db="EMBL/GenBank/DDBJ databases">
        <title>Comparative genomics and taxonomic characterization of three novel marine species of genus Marivirga.</title>
        <authorList>
            <person name="Muhammad N."/>
            <person name="Kim S.-G."/>
        </authorList>
    </citation>
    <scope>NUCLEOTIDE SEQUENCE [LARGE SCALE GENOMIC DNA]</scope>
    <source>
        <strain evidence="9 10">BDSF4-3</strain>
    </source>
</reference>
<evidence type="ECO:0000256" key="1">
    <source>
        <dbReference type="ARBA" id="ARBA00000448"/>
    </source>
</evidence>
<accession>A0AA49GBR8</accession>
<gene>
    <name evidence="9" type="primary">bglX</name>
    <name evidence="9" type="ORF">QYS49_23355</name>
</gene>
<evidence type="ECO:0000256" key="5">
    <source>
        <dbReference type="ARBA" id="ARBA00022801"/>
    </source>
</evidence>
<evidence type="ECO:0000256" key="4">
    <source>
        <dbReference type="ARBA" id="ARBA00022729"/>
    </source>
</evidence>
<dbReference type="Proteomes" id="UP001230496">
    <property type="component" value="Chromosome"/>
</dbReference>
<evidence type="ECO:0000256" key="7">
    <source>
        <dbReference type="SAM" id="SignalP"/>
    </source>
</evidence>
<dbReference type="FunFam" id="3.20.20.300:FF:000005">
    <property type="entry name" value="Periplasmic beta-glucosidase"/>
    <property type="match status" value="1"/>
</dbReference>
<dbReference type="Gene3D" id="3.40.50.1700">
    <property type="entry name" value="Glycoside hydrolase family 3 C-terminal domain"/>
    <property type="match status" value="1"/>
</dbReference>
<feature type="chain" id="PRO_5041413202" description="beta-glucosidase" evidence="7">
    <location>
        <begin position="17"/>
        <end position="762"/>
    </location>
</feature>
<dbReference type="GO" id="GO:0008422">
    <property type="term" value="F:beta-glucosidase activity"/>
    <property type="evidence" value="ECO:0007669"/>
    <property type="project" value="UniProtKB-EC"/>
</dbReference>
<dbReference type="NCBIfam" id="NF011678">
    <property type="entry name" value="PRK15098.1"/>
    <property type="match status" value="1"/>
</dbReference>
<dbReference type="AlphaFoldDB" id="A0AA49GBR8"/>
<proteinExistence type="inferred from homology"/>
<keyword evidence="6 9" id="KW-0326">Glycosidase</keyword>
<keyword evidence="4 7" id="KW-0732">Signal</keyword>
<dbReference type="KEGG" id="msaa:QYS49_23355"/>
<dbReference type="FunFam" id="2.60.40.10:FF:000495">
    <property type="entry name" value="Periplasmic beta-glucosidase"/>
    <property type="match status" value="1"/>
</dbReference>
<dbReference type="InterPro" id="IPR001764">
    <property type="entry name" value="Glyco_hydro_3_N"/>
</dbReference>
<dbReference type="GO" id="GO:0009251">
    <property type="term" value="P:glucan catabolic process"/>
    <property type="evidence" value="ECO:0007669"/>
    <property type="project" value="TreeGrafter"/>
</dbReference>
<dbReference type="InterPro" id="IPR051915">
    <property type="entry name" value="Cellulose_Degrad_GH3"/>
</dbReference>
<dbReference type="InterPro" id="IPR013783">
    <property type="entry name" value="Ig-like_fold"/>
</dbReference>
<comment type="similarity">
    <text evidence="2">Belongs to the glycosyl hydrolase 3 family.</text>
</comment>
<dbReference type="PANTHER" id="PTHR30620">
    <property type="entry name" value="PERIPLASMIC BETA-GLUCOSIDASE-RELATED"/>
    <property type="match status" value="1"/>
</dbReference>
<dbReference type="Pfam" id="PF00933">
    <property type="entry name" value="Glyco_hydro_3"/>
    <property type="match status" value="1"/>
</dbReference>
<organism evidence="9 10">
    <name type="scientific">Marivirga salinarum</name>
    <dbReference type="NCBI Taxonomy" id="3059078"/>
    <lineage>
        <taxon>Bacteria</taxon>
        <taxon>Pseudomonadati</taxon>
        <taxon>Bacteroidota</taxon>
        <taxon>Cytophagia</taxon>
        <taxon>Cytophagales</taxon>
        <taxon>Marivirgaceae</taxon>
        <taxon>Marivirga</taxon>
    </lineage>
</organism>
<comment type="catalytic activity">
    <reaction evidence="1">
        <text>Hydrolysis of terminal, non-reducing beta-D-glucosyl residues with release of beta-D-glucose.</text>
        <dbReference type="EC" id="3.2.1.21"/>
    </reaction>
</comment>
<dbReference type="InterPro" id="IPR017853">
    <property type="entry name" value="GH"/>
</dbReference>
<dbReference type="EC" id="3.2.1.21" evidence="3"/>
<dbReference type="Gene3D" id="2.60.40.10">
    <property type="entry name" value="Immunoglobulins"/>
    <property type="match status" value="1"/>
</dbReference>
<dbReference type="PANTHER" id="PTHR30620:SF16">
    <property type="entry name" value="LYSOSOMAL BETA GLUCOSIDASE"/>
    <property type="match status" value="1"/>
</dbReference>
<feature type="signal peptide" evidence="7">
    <location>
        <begin position="1"/>
        <end position="16"/>
    </location>
</feature>
<keyword evidence="10" id="KW-1185">Reference proteome</keyword>
<protein>
    <recommendedName>
        <fullName evidence="3">beta-glucosidase</fullName>
        <ecNumber evidence="3">3.2.1.21</ecNumber>
    </recommendedName>
</protein>
<dbReference type="InterPro" id="IPR036962">
    <property type="entry name" value="Glyco_hydro_3_N_sf"/>
</dbReference>
<dbReference type="EMBL" id="CP129971">
    <property type="protein sequence ID" value="WKK74617.2"/>
    <property type="molecule type" value="Genomic_DNA"/>
</dbReference>
<dbReference type="PRINTS" id="PR00133">
    <property type="entry name" value="GLHYDRLASE3"/>
</dbReference>
<dbReference type="Pfam" id="PF14310">
    <property type="entry name" value="Fn3-like"/>
    <property type="match status" value="1"/>
</dbReference>
<dbReference type="Pfam" id="PF01915">
    <property type="entry name" value="Glyco_hydro_3_C"/>
    <property type="match status" value="1"/>
</dbReference>
<dbReference type="InterPro" id="IPR036881">
    <property type="entry name" value="Glyco_hydro_3_C_sf"/>
</dbReference>
<evidence type="ECO:0000313" key="10">
    <source>
        <dbReference type="Proteomes" id="UP001230496"/>
    </source>
</evidence>
<evidence type="ECO:0000256" key="6">
    <source>
        <dbReference type="ARBA" id="ARBA00023295"/>
    </source>
</evidence>
<dbReference type="SUPFAM" id="SSF52279">
    <property type="entry name" value="Beta-D-glucan exohydrolase, C-terminal domain"/>
    <property type="match status" value="1"/>
</dbReference>
<name>A0AA49GBR8_9BACT</name>
<dbReference type="InterPro" id="IPR026891">
    <property type="entry name" value="Fn3-like"/>
</dbReference>
<feature type="domain" description="Fibronectin type III-like" evidence="8">
    <location>
        <begin position="682"/>
        <end position="751"/>
    </location>
</feature>
<evidence type="ECO:0000256" key="3">
    <source>
        <dbReference type="ARBA" id="ARBA00012744"/>
    </source>
</evidence>
<sequence length="762" mass="84401">MTKILLKLLGLSFAIATLWSCSNPNENRSSNNQINDKVDSVLALMRLEEKIGQLNQYSLGSEFTGPGNKKGQDSIRYQQLISGQVGSVLNLLGAEDTRKMQKLVVENTRLGIPLLFAYDVIHGYQTMFPVPLAESASWNLDLMQKTAQAAAAEAAASGLHWTFAPMIDVTVDARWGRVMEGAGEDPYLQSEIAKARINGFQGEDLAHNKTIAATAKHFAGYGYAESGKDYNSVNVNQYILHNHILPPFKAASEVNVASFMNAFNDINAVPATANQYLLQDILREKWSYDGVVVSDWNSIGELVNHAVSPDLKDAAKKAITAGSEIDMEGTAYVQYLSQLVKDGEIEESVIDNAVKHVLKLKFQLGLFDDPYKYSDVEREKEIVGNSQHHALAEEIAKESIVLLKNEDHLLPLKSFKNIAVIGPLAKDKDTPLGNWRAQAIQNSAVSLYEGLENALPQSTKLTYAEGVKLSIGPNNFFQEQVINQDDRSGFEEAKRTAKNADIVIMALGETAYMSGEGRSRADIDLPGLQKELLKEIHAINPNIVLVLMNGRPLELRWEDENIPAIVETWHLGQRAGTAIAETLLGDNNPSGKLTMSFPRHLGQLPIYYNHKVTGRPSTAPGQVFYSHYTDVGNSPLYPFGYGLSYSTFEYGEIELSKNTLKEEENITVSINVKNTSDRDGQEVVQLYIQDLVAEETPMIKSLKAFQKVQIKAGESVKVEFSINKDMLSYYKSNGDLSLEKGAFRVFIGENASVENYKEFELK</sequence>
<keyword evidence="5 9" id="KW-0378">Hydrolase</keyword>
<evidence type="ECO:0000256" key="2">
    <source>
        <dbReference type="ARBA" id="ARBA00005336"/>
    </source>
</evidence>
<evidence type="ECO:0000259" key="8">
    <source>
        <dbReference type="SMART" id="SM01217"/>
    </source>
</evidence>
<evidence type="ECO:0000313" key="9">
    <source>
        <dbReference type="EMBL" id="WKK74617.2"/>
    </source>
</evidence>
<dbReference type="RefSeq" id="WP_308347371.1">
    <property type="nucleotide sequence ID" value="NZ_CP129971.1"/>
</dbReference>
<dbReference type="SUPFAM" id="SSF51445">
    <property type="entry name" value="(Trans)glycosidases"/>
    <property type="match status" value="1"/>
</dbReference>